<proteinExistence type="predicted"/>
<evidence type="ECO:0000313" key="5">
    <source>
        <dbReference type="EMBL" id="AWI07737.1"/>
    </source>
</evidence>
<protein>
    <submittedName>
        <fullName evidence="5">MarR family transcriptional regulator</fullName>
    </submittedName>
</protein>
<keyword evidence="6" id="KW-1185">Reference proteome</keyword>
<dbReference type="Pfam" id="PF01047">
    <property type="entry name" value="MarR"/>
    <property type="match status" value="1"/>
</dbReference>
<evidence type="ECO:0000259" key="4">
    <source>
        <dbReference type="PROSITE" id="PS50995"/>
    </source>
</evidence>
<dbReference type="PANTHER" id="PTHR35790">
    <property type="entry name" value="HTH-TYPE TRANSCRIPTIONAL REGULATOR PCHR"/>
    <property type="match status" value="1"/>
</dbReference>
<dbReference type="InterPro" id="IPR000835">
    <property type="entry name" value="HTH_MarR-typ"/>
</dbReference>
<dbReference type="PROSITE" id="PS01117">
    <property type="entry name" value="HTH_MARR_1"/>
    <property type="match status" value="1"/>
</dbReference>
<dbReference type="AlphaFoldDB" id="A0A2U8DY84"/>
<organism evidence="5 6">
    <name type="scientific">Clostridium drakei</name>
    <dbReference type="NCBI Taxonomy" id="332101"/>
    <lineage>
        <taxon>Bacteria</taxon>
        <taxon>Bacillati</taxon>
        <taxon>Bacillota</taxon>
        <taxon>Clostridia</taxon>
        <taxon>Eubacteriales</taxon>
        <taxon>Clostridiaceae</taxon>
        <taxon>Clostridium</taxon>
    </lineage>
</organism>
<feature type="domain" description="HTH marR-type" evidence="4">
    <location>
        <begin position="12"/>
        <end position="152"/>
    </location>
</feature>
<dbReference type="PROSITE" id="PS50995">
    <property type="entry name" value="HTH_MARR_2"/>
    <property type="match status" value="1"/>
</dbReference>
<dbReference type="PANTHER" id="PTHR35790:SF4">
    <property type="entry name" value="HTH-TYPE TRANSCRIPTIONAL REGULATOR PCHR"/>
    <property type="match status" value="1"/>
</dbReference>
<dbReference type="GO" id="GO:0003677">
    <property type="term" value="F:DNA binding"/>
    <property type="evidence" value="ECO:0007669"/>
    <property type="project" value="UniProtKB-KW"/>
</dbReference>
<dbReference type="InterPro" id="IPR052067">
    <property type="entry name" value="Metal_resp_HTH_trans_reg"/>
</dbReference>
<dbReference type="InterPro" id="IPR036390">
    <property type="entry name" value="WH_DNA-bd_sf"/>
</dbReference>
<gene>
    <name evidence="5" type="ORF">B9W14_08145</name>
</gene>
<keyword evidence="3" id="KW-0804">Transcription</keyword>
<dbReference type="SMART" id="SM00347">
    <property type="entry name" value="HTH_MARR"/>
    <property type="match status" value="1"/>
</dbReference>
<evidence type="ECO:0000313" key="6">
    <source>
        <dbReference type="Proteomes" id="UP000244910"/>
    </source>
</evidence>
<evidence type="ECO:0000256" key="2">
    <source>
        <dbReference type="ARBA" id="ARBA00023125"/>
    </source>
</evidence>
<name>A0A2U8DY84_9CLOT</name>
<accession>A0A2U8DY84</accession>
<evidence type="ECO:0000256" key="1">
    <source>
        <dbReference type="ARBA" id="ARBA00023015"/>
    </source>
</evidence>
<dbReference type="GO" id="GO:0003700">
    <property type="term" value="F:DNA-binding transcription factor activity"/>
    <property type="evidence" value="ECO:0007669"/>
    <property type="project" value="InterPro"/>
</dbReference>
<dbReference type="KEGG" id="cdrk:B9W14_08145"/>
<dbReference type="Proteomes" id="UP000244910">
    <property type="component" value="Chromosome"/>
</dbReference>
<dbReference type="OrthoDB" id="5358347at2"/>
<dbReference type="InterPro" id="IPR023187">
    <property type="entry name" value="Tscrpt_reg_MarR-type_CS"/>
</dbReference>
<keyword evidence="1" id="KW-0805">Transcription regulation</keyword>
<dbReference type="EMBL" id="CP020953">
    <property type="protein sequence ID" value="AWI07737.1"/>
    <property type="molecule type" value="Genomic_DNA"/>
</dbReference>
<sequence>MCQQMGGQTMNRNKAEHIIKGFSDVYNKMVSLNKFKMEASLKEYTSSEVHCIEYIEENVDSNVTKLAESFYMTRGAISKITKKLIKKGAIESYQKTDNKKEIYFRLTKQGQETYKIHEGLHKEFQQRDKVVFDQVTEEQLDMMLSFMKKYSRHLDAEIKKQGLEIKDQSDFE</sequence>
<keyword evidence="2" id="KW-0238">DNA-binding</keyword>
<dbReference type="Gene3D" id="1.10.10.10">
    <property type="entry name" value="Winged helix-like DNA-binding domain superfamily/Winged helix DNA-binding domain"/>
    <property type="match status" value="1"/>
</dbReference>
<dbReference type="InterPro" id="IPR036388">
    <property type="entry name" value="WH-like_DNA-bd_sf"/>
</dbReference>
<evidence type="ECO:0000256" key="3">
    <source>
        <dbReference type="ARBA" id="ARBA00023163"/>
    </source>
</evidence>
<reference evidence="6" key="1">
    <citation type="submission" date="2017-04" db="EMBL/GenBank/DDBJ databases">
        <authorList>
            <person name="Song Y."/>
            <person name="Cho B.-K."/>
        </authorList>
    </citation>
    <scope>NUCLEOTIDE SEQUENCE [LARGE SCALE GENOMIC DNA]</scope>
    <source>
        <strain evidence="6">SL1</strain>
    </source>
</reference>
<dbReference type="SUPFAM" id="SSF46785">
    <property type="entry name" value="Winged helix' DNA-binding domain"/>
    <property type="match status" value="1"/>
</dbReference>